<sequence length="249" mass="28089">MSPQPDSRRKKRKSYFQYFTFDFFSMVVMKPGLLLKQYHPRSRVSLGAFWTICMRHRFVLVQDLYNHKMKGETETIVKGRTIDHYTFCKQLIHGGIRLKDHEGIPSRQERVGAPGNSDPFATISVTSGARPFHLSTNLPGPNGTSEEEELVDALSEDELFDKLSEKELDEVVLEVELELVEAISASWLDENGAKRGLPCVPSTSSSSRDLMHRVDSGHITSTSGLRMLEGEEYWQLDHEGVSGSKRGTA</sequence>
<name>A0A9Q1GIU3_9CARY</name>
<proteinExistence type="predicted"/>
<accession>A0A9Q1GIU3</accession>
<organism evidence="1 2">
    <name type="scientific">Carnegiea gigantea</name>
    <dbReference type="NCBI Taxonomy" id="171969"/>
    <lineage>
        <taxon>Eukaryota</taxon>
        <taxon>Viridiplantae</taxon>
        <taxon>Streptophyta</taxon>
        <taxon>Embryophyta</taxon>
        <taxon>Tracheophyta</taxon>
        <taxon>Spermatophyta</taxon>
        <taxon>Magnoliopsida</taxon>
        <taxon>eudicotyledons</taxon>
        <taxon>Gunneridae</taxon>
        <taxon>Pentapetalae</taxon>
        <taxon>Caryophyllales</taxon>
        <taxon>Cactineae</taxon>
        <taxon>Cactaceae</taxon>
        <taxon>Cactoideae</taxon>
        <taxon>Echinocereeae</taxon>
        <taxon>Carnegiea</taxon>
    </lineage>
</organism>
<dbReference type="Proteomes" id="UP001153076">
    <property type="component" value="Unassembled WGS sequence"/>
</dbReference>
<reference evidence="1" key="1">
    <citation type="submission" date="2022-04" db="EMBL/GenBank/DDBJ databases">
        <title>Carnegiea gigantea Genome sequencing and assembly v2.</title>
        <authorList>
            <person name="Copetti D."/>
            <person name="Sanderson M.J."/>
            <person name="Burquez A."/>
            <person name="Wojciechowski M.F."/>
        </authorList>
    </citation>
    <scope>NUCLEOTIDE SEQUENCE</scope>
    <source>
        <strain evidence="1">SGP5-SGP5p</strain>
        <tissue evidence="1">Aerial part</tissue>
    </source>
</reference>
<keyword evidence="2" id="KW-1185">Reference proteome</keyword>
<protein>
    <submittedName>
        <fullName evidence="1">Uncharacterized protein</fullName>
    </submittedName>
</protein>
<evidence type="ECO:0000313" key="1">
    <source>
        <dbReference type="EMBL" id="KAJ8419438.1"/>
    </source>
</evidence>
<dbReference type="AlphaFoldDB" id="A0A9Q1GIU3"/>
<dbReference type="EMBL" id="JAKOGI010005142">
    <property type="protein sequence ID" value="KAJ8419438.1"/>
    <property type="molecule type" value="Genomic_DNA"/>
</dbReference>
<gene>
    <name evidence="1" type="ORF">Cgig2_027358</name>
</gene>
<evidence type="ECO:0000313" key="2">
    <source>
        <dbReference type="Proteomes" id="UP001153076"/>
    </source>
</evidence>
<comment type="caution">
    <text evidence="1">The sequence shown here is derived from an EMBL/GenBank/DDBJ whole genome shotgun (WGS) entry which is preliminary data.</text>
</comment>